<name>A0A371J2X4_9FIRM</name>
<dbReference type="Gene3D" id="2.60.120.10">
    <property type="entry name" value="Jelly Rolls"/>
    <property type="match status" value="1"/>
</dbReference>
<keyword evidence="10" id="KW-1185">Reference proteome</keyword>
<keyword evidence="4" id="KW-0238">DNA-binding</keyword>
<dbReference type="GO" id="GO:0043565">
    <property type="term" value="F:sequence-specific DNA binding"/>
    <property type="evidence" value="ECO:0007669"/>
    <property type="project" value="InterPro"/>
</dbReference>
<evidence type="ECO:0000256" key="4">
    <source>
        <dbReference type="ARBA" id="ARBA00023125"/>
    </source>
</evidence>
<dbReference type="GO" id="GO:0003700">
    <property type="term" value="F:DNA-binding transcription factor activity"/>
    <property type="evidence" value="ECO:0007669"/>
    <property type="project" value="InterPro"/>
</dbReference>
<proteinExistence type="inferred from homology"/>
<dbReference type="InterPro" id="IPR017853">
    <property type="entry name" value="GH"/>
</dbReference>
<dbReference type="SUPFAM" id="SSF51215">
    <property type="entry name" value="Regulatory protein AraC"/>
    <property type="match status" value="1"/>
</dbReference>
<evidence type="ECO:0000256" key="6">
    <source>
        <dbReference type="ARBA" id="ARBA00023295"/>
    </source>
</evidence>
<comment type="similarity">
    <text evidence="1">Belongs to the glycosyl hydrolase 39 family.</text>
</comment>
<dbReference type="Gene3D" id="1.10.10.60">
    <property type="entry name" value="Homeodomain-like"/>
    <property type="match status" value="2"/>
</dbReference>
<feature type="domain" description="HTH araC/xylS-type" evidence="8">
    <location>
        <begin position="171"/>
        <end position="269"/>
    </location>
</feature>
<dbReference type="SUPFAM" id="SSF51011">
    <property type="entry name" value="Glycosyl hydrolase domain"/>
    <property type="match status" value="1"/>
</dbReference>
<sequence length="838" mass="98125">MENDSHELIHYDADIPIRFFISKLSGYETRHWHSSCEIILVLSGQLVVNVDDLVYTLNEDDLIVINGDAIHDLKSEACEIILLHMDLERIYYNNAKLENYFVCCSTNKKSSYADYNYIRYLLARIIQTNSDIKNNHKTMAIIYTLLNELNTSFCEIHSFSSHSDKHNERIRMITKYIKHHFRENVTLSDLAQNQNLSVSYLSKFFEKHMHTNFIHYYNSIKLEHAVNELLSSDATIENIAVNNGFSDSRSFVSAFKKNYGIRPSEYRKNYVKNNCSITKPILSSAKWTYINLNDTAKLEKLGKYLKLFDHEIPESDYQIKTIDCGSVDFNAPLSILHHYYRSMLTVNSAKLLLYESVRDMIRKAQSEIGFQYISFNSLLSDDMMIYHENAYGDSILSFTYVNEILDFIIGQKLKPFIRLNYIPRDLANNTSKTVYFKKDFISKPKDMNKWILLVEKLFLNFIQRYGLKEVSSWPVNIWNEPAASIFSFDDEEDFFFFYTETFCIIKQLLPTVKIGTPPMTFLNFEWFQRFNDYIKSKNCTPDYIDLHYYDDAAATNIQLEESFDKSLFFSNLSQYDILNNLNTDPNAFFFYLNKFKNNMKELGYGKLPHYLSEWNLTLSCRNRINDTCFKSCYLTKNLLENYDRLQSFGYWSITDRHEEMQIPSSLYHGGFGLLTMNGVPKASYNVLRLMKRLGSRFLGRGDGWFVTKEDNRIIIVYYNYEHYSKLFASGKLFDMTNSERYIPFSNEQDAIAKITLSNLPGRRCTIKEFFVNRNYGSSFDNWVRMGAESLNEEDLALLKATSSEGLYIHNEEILGGHLTITSVLEPLEVRMLEIEIIE</sequence>
<evidence type="ECO:0000313" key="10">
    <source>
        <dbReference type="Proteomes" id="UP000216411"/>
    </source>
</evidence>
<dbReference type="InterPro" id="IPR013096">
    <property type="entry name" value="Cupin_2"/>
</dbReference>
<dbReference type="AlphaFoldDB" id="A0A371J2X4"/>
<gene>
    <name evidence="9" type="ORF">CG710_021180</name>
</gene>
<keyword evidence="3" id="KW-0805">Transcription regulation</keyword>
<keyword evidence="5" id="KW-0804">Transcription</keyword>
<keyword evidence="6" id="KW-0326">Glycosidase</keyword>
<protein>
    <submittedName>
        <fullName evidence="9">Helix-turn-helix domain-containing protein</fullName>
    </submittedName>
</protein>
<dbReference type="Gene3D" id="3.20.20.80">
    <property type="entry name" value="Glycosidases"/>
    <property type="match status" value="1"/>
</dbReference>
<evidence type="ECO:0000259" key="8">
    <source>
        <dbReference type="PROSITE" id="PS01124"/>
    </source>
</evidence>
<dbReference type="InterPro" id="IPR049166">
    <property type="entry name" value="GH39_cat"/>
</dbReference>
<dbReference type="PANTHER" id="PTHR43280:SF34">
    <property type="entry name" value="ARAC-FAMILY TRANSCRIPTIONAL REGULATOR"/>
    <property type="match status" value="1"/>
</dbReference>
<dbReference type="Gene3D" id="2.60.40.1500">
    <property type="entry name" value="Glycosyl hydrolase domain, family 39"/>
    <property type="match status" value="1"/>
</dbReference>
<dbReference type="PRINTS" id="PR00745">
    <property type="entry name" value="GLHYDRLASE39"/>
</dbReference>
<dbReference type="InterPro" id="IPR000514">
    <property type="entry name" value="Glyco_hydro_39"/>
</dbReference>
<dbReference type="OrthoDB" id="9776971at2"/>
<evidence type="ECO:0000256" key="1">
    <source>
        <dbReference type="ARBA" id="ARBA00008875"/>
    </source>
</evidence>
<dbReference type="SUPFAM" id="SSF51445">
    <property type="entry name" value="(Trans)glycosidases"/>
    <property type="match status" value="1"/>
</dbReference>
<dbReference type="Proteomes" id="UP000216411">
    <property type="component" value="Unassembled WGS sequence"/>
</dbReference>
<dbReference type="CDD" id="cd02208">
    <property type="entry name" value="cupin_RmlC-like"/>
    <property type="match status" value="1"/>
</dbReference>
<dbReference type="Pfam" id="PF07883">
    <property type="entry name" value="Cupin_2"/>
    <property type="match status" value="1"/>
</dbReference>
<feature type="active site" description="Proton donor" evidence="7">
    <location>
        <position position="480"/>
    </location>
</feature>
<dbReference type="RefSeq" id="WP_094376958.1">
    <property type="nucleotide sequence ID" value="NZ_NOKA02000122.1"/>
</dbReference>
<evidence type="ECO:0000256" key="3">
    <source>
        <dbReference type="ARBA" id="ARBA00023015"/>
    </source>
</evidence>
<dbReference type="GO" id="GO:0005975">
    <property type="term" value="P:carbohydrate metabolic process"/>
    <property type="evidence" value="ECO:0007669"/>
    <property type="project" value="InterPro"/>
</dbReference>
<dbReference type="SMART" id="SM00342">
    <property type="entry name" value="HTH_ARAC"/>
    <property type="match status" value="1"/>
</dbReference>
<evidence type="ECO:0000256" key="7">
    <source>
        <dbReference type="PIRSR" id="PIRSR600514-1"/>
    </source>
</evidence>
<dbReference type="PANTHER" id="PTHR43280">
    <property type="entry name" value="ARAC-FAMILY TRANSCRIPTIONAL REGULATOR"/>
    <property type="match status" value="1"/>
</dbReference>
<organism evidence="9 10">
    <name type="scientific">Lachnotalea glycerini</name>
    <dbReference type="NCBI Taxonomy" id="1763509"/>
    <lineage>
        <taxon>Bacteria</taxon>
        <taxon>Bacillati</taxon>
        <taxon>Bacillota</taxon>
        <taxon>Clostridia</taxon>
        <taxon>Lachnospirales</taxon>
        <taxon>Lachnospiraceae</taxon>
        <taxon>Lachnotalea</taxon>
    </lineage>
</organism>
<keyword evidence="2" id="KW-0378">Hydrolase</keyword>
<dbReference type="PROSITE" id="PS01124">
    <property type="entry name" value="HTH_ARAC_FAMILY_2"/>
    <property type="match status" value="1"/>
</dbReference>
<dbReference type="InterPro" id="IPR037923">
    <property type="entry name" value="HTH-like"/>
</dbReference>
<dbReference type="InterPro" id="IPR009057">
    <property type="entry name" value="Homeodomain-like_sf"/>
</dbReference>
<dbReference type="InterPro" id="IPR018060">
    <property type="entry name" value="HTH_AraC"/>
</dbReference>
<evidence type="ECO:0000256" key="5">
    <source>
        <dbReference type="ARBA" id="ARBA00023163"/>
    </source>
</evidence>
<dbReference type="Pfam" id="PF01229">
    <property type="entry name" value="Glyco_hydro_39"/>
    <property type="match status" value="1"/>
</dbReference>
<evidence type="ECO:0000313" key="9">
    <source>
        <dbReference type="EMBL" id="RDY27043.1"/>
    </source>
</evidence>
<accession>A0A371J2X4</accession>
<dbReference type="EMBL" id="NOKA02000122">
    <property type="protein sequence ID" value="RDY27043.1"/>
    <property type="molecule type" value="Genomic_DNA"/>
</dbReference>
<dbReference type="Pfam" id="PF12833">
    <property type="entry name" value="HTH_18"/>
    <property type="match status" value="1"/>
</dbReference>
<dbReference type="SUPFAM" id="SSF46689">
    <property type="entry name" value="Homeodomain-like"/>
    <property type="match status" value="2"/>
</dbReference>
<comment type="caution">
    <text evidence="9">The sequence shown here is derived from an EMBL/GenBank/DDBJ whole genome shotgun (WGS) entry which is preliminary data.</text>
</comment>
<dbReference type="GO" id="GO:0004553">
    <property type="term" value="F:hydrolase activity, hydrolyzing O-glycosyl compounds"/>
    <property type="evidence" value="ECO:0007669"/>
    <property type="project" value="InterPro"/>
</dbReference>
<reference evidence="9 10" key="1">
    <citation type="journal article" date="2017" name="Genome Announc.">
        <title>Draft Genome Sequence of a Sporulating and Motile Strain of Lachnotalea glycerini Isolated from Water in Quebec City, Canada.</title>
        <authorList>
            <person name="Maheux A.F."/>
            <person name="Boudreau D.K."/>
            <person name="Berube E."/>
            <person name="Boissinot M."/>
            <person name="Raymond F."/>
            <person name="Brodeur S."/>
            <person name="Corbeil J."/>
            <person name="Isabel S."/>
            <person name="Omar R.F."/>
            <person name="Bergeron M.G."/>
        </authorList>
    </citation>
    <scope>NUCLEOTIDE SEQUENCE [LARGE SCALE GENOMIC DNA]</scope>
    <source>
        <strain evidence="9 10">CCRI-19302</strain>
    </source>
</reference>
<evidence type="ECO:0000256" key="2">
    <source>
        <dbReference type="ARBA" id="ARBA00022801"/>
    </source>
</evidence>
<dbReference type="InterPro" id="IPR014710">
    <property type="entry name" value="RmlC-like_jellyroll"/>
</dbReference>